<dbReference type="Pfam" id="PF02771">
    <property type="entry name" value="Acyl-CoA_dh_N"/>
    <property type="match status" value="1"/>
</dbReference>
<dbReference type="Gene3D" id="1.20.140.10">
    <property type="entry name" value="Butyryl-CoA Dehydrogenase, subunit A, domain 3"/>
    <property type="match status" value="1"/>
</dbReference>
<evidence type="ECO:0000313" key="6">
    <source>
        <dbReference type="EMBL" id="GAA2928809.1"/>
    </source>
</evidence>
<keyword evidence="1" id="KW-0560">Oxidoreductase</keyword>
<sequence>MTTSSQAPQTMPAPHEHTAPDTPSHAELVARAAALRDRLWEEAPRADRDRRLDERTVDAIRDAGLFRLLTPRRSGGYETDSRTLLDVVTELGRGCGSAAWVTGVLNAGNFVAALFPDEAREEVWGKNPDAGVALVLGPGAPAHRVEGGALVTAKWPYSSGSLHCDWAVLTLPVRDGDAEPVPYLALVPMRDTTVEDTWFITGLRGTGSNTIVVDGKTVPDHRLIPLASALDGTLPPRHPEETLYRCSFSGVLLTSLLGAQLGEVRAALELVLEKAPKRSINASNYTSQVQSVTFQTTVAEAATKIDTALFHAYRLTGDIDAHARRGEMPDVPTRTRVRTDSAYASRQCREAVDLLVTAHGTSAFAEFNPLQRIWRDVNVAGRHAGFGAGIPEEMYGRVLLGEDPRAVSFLL</sequence>
<dbReference type="RefSeq" id="WP_344963196.1">
    <property type="nucleotide sequence ID" value="NZ_BAAAXZ010000099.1"/>
</dbReference>
<dbReference type="InterPro" id="IPR009100">
    <property type="entry name" value="AcylCoA_DH/oxidase_NM_dom_sf"/>
</dbReference>
<name>A0ABN3WYD3_STRTU</name>
<dbReference type="Gene3D" id="1.10.540.10">
    <property type="entry name" value="Acyl-CoA dehydrogenase/oxidase, N-terminal domain"/>
    <property type="match status" value="1"/>
</dbReference>
<comment type="caution">
    <text evidence="6">The sequence shown here is derived from an EMBL/GenBank/DDBJ whole genome shotgun (WGS) entry which is preliminary data.</text>
</comment>
<dbReference type="Pfam" id="PF08028">
    <property type="entry name" value="Acyl-CoA_dh_2"/>
    <property type="match status" value="1"/>
</dbReference>
<evidence type="ECO:0000256" key="2">
    <source>
        <dbReference type="ARBA" id="ARBA00049661"/>
    </source>
</evidence>
<dbReference type="SUPFAM" id="SSF47203">
    <property type="entry name" value="Acyl-CoA dehydrogenase C-terminal domain-like"/>
    <property type="match status" value="1"/>
</dbReference>
<feature type="region of interest" description="Disordered" evidence="3">
    <location>
        <begin position="1"/>
        <end position="24"/>
    </location>
</feature>
<dbReference type="PIRSF" id="PIRSF016578">
    <property type="entry name" value="HsaA"/>
    <property type="match status" value="1"/>
</dbReference>
<comment type="similarity">
    <text evidence="2">Belongs to the HpaH/HsaA monooxygenase family.</text>
</comment>
<feature type="domain" description="Acyl-CoA dehydrogenase C-terminal" evidence="5">
    <location>
        <begin position="259"/>
        <end position="386"/>
    </location>
</feature>
<dbReference type="InterPro" id="IPR013786">
    <property type="entry name" value="AcylCoA_DH/ox_N"/>
</dbReference>
<dbReference type="PANTHER" id="PTHR48083">
    <property type="entry name" value="MEDIUM-CHAIN SPECIFIC ACYL-COA DEHYDROGENASE, MITOCHONDRIAL-RELATED"/>
    <property type="match status" value="1"/>
</dbReference>
<dbReference type="PANTHER" id="PTHR48083:SF19">
    <property type="entry name" value="FLAVIN-DEPENDENT MONOOXYGENASE, OXYGENASE SUBUNIT HSAA"/>
    <property type="match status" value="1"/>
</dbReference>
<dbReference type="InterPro" id="IPR046373">
    <property type="entry name" value="Acyl-CoA_Oxase/DH_mid-dom_sf"/>
</dbReference>
<dbReference type="EMBL" id="BAAAXZ010000099">
    <property type="protein sequence ID" value="GAA2928809.1"/>
    <property type="molecule type" value="Genomic_DNA"/>
</dbReference>
<evidence type="ECO:0000259" key="4">
    <source>
        <dbReference type="Pfam" id="PF02771"/>
    </source>
</evidence>
<evidence type="ECO:0000259" key="5">
    <source>
        <dbReference type="Pfam" id="PF08028"/>
    </source>
</evidence>
<dbReference type="InterPro" id="IPR036250">
    <property type="entry name" value="AcylCo_DH-like_C"/>
</dbReference>
<evidence type="ECO:0000256" key="1">
    <source>
        <dbReference type="ARBA" id="ARBA00023002"/>
    </source>
</evidence>
<dbReference type="Gene3D" id="2.40.110.10">
    <property type="entry name" value="Butyryl-CoA Dehydrogenase, subunit A, domain 2"/>
    <property type="match status" value="1"/>
</dbReference>
<dbReference type="InterPro" id="IPR050741">
    <property type="entry name" value="Acyl-CoA_dehydrogenase"/>
</dbReference>
<keyword evidence="7" id="KW-1185">Reference proteome</keyword>
<dbReference type="Proteomes" id="UP001501102">
    <property type="component" value="Unassembled WGS sequence"/>
</dbReference>
<dbReference type="SUPFAM" id="SSF56645">
    <property type="entry name" value="Acyl-CoA dehydrogenase NM domain-like"/>
    <property type="match status" value="1"/>
</dbReference>
<proteinExistence type="inferred from homology"/>
<dbReference type="InterPro" id="IPR013107">
    <property type="entry name" value="Acyl-CoA_DH_C"/>
</dbReference>
<dbReference type="InterPro" id="IPR037069">
    <property type="entry name" value="AcylCoA_DH/ox_N_sf"/>
</dbReference>
<feature type="domain" description="Acyl-CoA dehydrogenase/oxidase N-terminal" evidence="4">
    <location>
        <begin position="32"/>
        <end position="106"/>
    </location>
</feature>
<accession>A0ABN3WYD3</accession>
<evidence type="ECO:0000256" key="3">
    <source>
        <dbReference type="SAM" id="MobiDB-lite"/>
    </source>
</evidence>
<evidence type="ECO:0000313" key="7">
    <source>
        <dbReference type="Proteomes" id="UP001501102"/>
    </source>
</evidence>
<protein>
    <submittedName>
        <fullName evidence="6">Acyl-CoA dehydrogenase family protein</fullName>
    </submittedName>
</protein>
<organism evidence="6 7">
    <name type="scientific">Streptomyces thioluteus</name>
    <dbReference type="NCBI Taxonomy" id="66431"/>
    <lineage>
        <taxon>Bacteria</taxon>
        <taxon>Bacillati</taxon>
        <taxon>Actinomycetota</taxon>
        <taxon>Actinomycetes</taxon>
        <taxon>Kitasatosporales</taxon>
        <taxon>Streptomycetaceae</taxon>
        <taxon>Streptomyces</taxon>
    </lineage>
</organism>
<reference evidence="6 7" key="1">
    <citation type="journal article" date="2019" name="Int. J. Syst. Evol. Microbiol.">
        <title>The Global Catalogue of Microorganisms (GCM) 10K type strain sequencing project: providing services to taxonomists for standard genome sequencing and annotation.</title>
        <authorList>
            <consortium name="The Broad Institute Genomics Platform"/>
            <consortium name="The Broad Institute Genome Sequencing Center for Infectious Disease"/>
            <person name="Wu L."/>
            <person name="Ma J."/>
        </authorList>
    </citation>
    <scope>NUCLEOTIDE SEQUENCE [LARGE SCALE GENOMIC DNA]</scope>
    <source>
        <strain evidence="6 7">JCM 4087</strain>
    </source>
</reference>
<gene>
    <name evidence="6" type="ORF">GCM10020221_25820</name>
</gene>